<reference evidence="8 9" key="1">
    <citation type="submission" date="2020-08" db="EMBL/GenBank/DDBJ databases">
        <title>Sequencing the genomes of 1000 actinobacteria strains.</title>
        <authorList>
            <person name="Klenk H.-P."/>
        </authorList>
    </citation>
    <scope>NUCLEOTIDE SEQUENCE [LARGE SCALE GENOMIC DNA]</scope>
    <source>
        <strain evidence="8 9">DSM 23974</strain>
    </source>
</reference>
<evidence type="ECO:0000256" key="3">
    <source>
        <dbReference type="ARBA" id="ARBA00022692"/>
    </source>
</evidence>
<feature type="transmembrane region" description="Helical" evidence="6">
    <location>
        <begin position="112"/>
        <end position="138"/>
    </location>
</feature>
<evidence type="ECO:0000256" key="2">
    <source>
        <dbReference type="ARBA" id="ARBA00022475"/>
    </source>
</evidence>
<feature type="domain" description="ABC3 transporter permease C-terminal" evidence="7">
    <location>
        <begin position="90"/>
        <end position="184"/>
    </location>
</feature>
<evidence type="ECO:0000313" key="8">
    <source>
        <dbReference type="EMBL" id="MBB4736145.1"/>
    </source>
</evidence>
<comment type="subcellular location">
    <subcellularLocation>
        <location evidence="1">Cell membrane</location>
        <topology evidence="1">Multi-pass membrane protein</topology>
    </subcellularLocation>
</comment>
<accession>A0A7W7GPY6</accession>
<evidence type="ECO:0000313" key="9">
    <source>
        <dbReference type="Proteomes" id="UP000540191"/>
    </source>
</evidence>
<keyword evidence="2" id="KW-1003">Cell membrane</keyword>
<feature type="transmembrane region" description="Helical" evidence="6">
    <location>
        <begin position="65"/>
        <end position="91"/>
    </location>
</feature>
<sequence>MSRRRTPSLSVVRLFLCRLFADRGVWTLPVAAFAVVTALTLGVVGGGAFFFRLGGFGDPYLVDVYRVLAALALGLLLVPLCSLAASAARLLARRRDERLSSLRLLGASRGMIRTLAVAEAAVLAAAGAVVGLLGWLALMPLIGLLPFAGRRIGVAAQWLGLPATAGIVTGVVVLGALSALAGLRAVEVTPLGVRTRRRPERAAWTRVLLAVGLLVAAQATGTLMGASADMVTMASLLVVTLLVPLIGVQLLGPWVLAVVARRQARRARTADRLVAARTVLESPKLAWRQVGGVALTTYVGTVGAAGFGLLSAAGTDSTGAGATGEDLTLMLDMRTGVLVTMVISFLLAGCSVAIAQAAQVLDRAELHRGLTWAGMPLRTLHAMRRRAVMSALDTVLTVSMVFAVVTAAPILGAGVFLAPASMLTMLTCLALGVLLVRLGVDVTRPALARSVT</sequence>
<keyword evidence="4 6" id="KW-1133">Transmembrane helix</keyword>
<dbReference type="AlphaFoldDB" id="A0A7W7GPY6"/>
<dbReference type="InterPro" id="IPR003838">
    <property type="entry name" value="ABC3_permease_C"/>
</dbReference>
<feature type="transmembrane region" description="Helical" evidence="6">
    <location>
        <begin position="207"/>
        <end position="228"/>
    </location>
</feature>
<organism evidence="8 9">
    <name type="scientific">Micrococcus cohnii</name>
    <dbReference type="NCBI Taxonomy" id="993416"/>
    <lineage>
        <taxon>Bacteria</taxon>
        <taxon>Bacillati</taxon>
        <taxon>Actinomycetota</taxon>
        <taxon>Actinomycetes</taxon>
        <taxon>Micrococcales</taxon>
        <taxon>Micrococcaceae</taxon>
        <taxon>Micrococcus</taxon>
    </lineage>
</organism>
<dbReference type="Pfam" id="PF02687">
    <property type="entry name" value="FtsX"/>
    <property type="match status" value="1"/>
</dbReference>
<evidence type="ECO:0000256" key="4">
    <source>
        <dbReference type="ARBA" id="ARBA00022989"/>
    </source>
</evidence>
<feature type="transmembrane region" description="Helical" evidence="6">
    <location>
        <begin position="234"/>
        <end position="259"/>
    </location>
</feature>
<keyword evidence="9" id="KW-1185">Reference proteome</keyword>
<feature type="transmembrane region" description="Helical" evidence="6">
    <location>
        <begin position="333"/>
        <end position="358"/>
    </location>
</feature>
<keyword evidence="5 6" id="KW-0472">Membrane</keyword>
<dbReference type="GO" id="GO:0005886">
    <property type="term" value="C:plasma membrane"/>
    <property type="evidence" value="ECO:0007669"/>
    <property type="project" value="UniProtKB-SubCell"/>
</dbReference>
<feature type="transmembrane region" description="Helical" evidence="6">
    <location>
        <begin position="158"/>
        <end position="186"/>
    </location>
</feature>
<feature type="transmembrane region" description="Helical" evidence="6">
    <location>
        <begin position="28"/>
        <end position="53"/>
    </location>
</feature>
<protein>
    <recommendedName>
        <fullName evidence="7">ABC3 transporter permease C-terminal domain-containing protein</fullName>
    </recommendedName>
</protein>
<comment type="caution">
    <text evidence="8">The sequence shown here is derived from an EMBL/GenBank/DDBJ whole genome shotgun (WGS) entry which is preliminary data.</text>
</comment>
<name>A0A7W7GPY6_9MICC</name>
<feature type="transmembrane region" description="Helical" evidence="6">
    <location>
        <begin position="290"/>
        <end position="313"/>
    </location>
</feature>
<gene>
    <name evidence="8" type="ORF">HDA30_001653</name>
</gene>
<keyword evidence="3 6" id="KW-0812">Transmembrane</keyword>
<proteinExistence type="predicted"/>
<evidence type="ECO:0000256" key="6">
    <source>
        <dbReference type="SAM" id="Phobius"/>
    </source>
</evidence>
<evidence type="ECO:0000256" key="5">
    <source>
        <dbReference type="ARBA" id="ARBA00023136"/>
    </source>
</evidence>
<evidence type="ECO:0000259" key="7">
    <source>
        <dbReference type="Pfam" id="PF02687"/>
    </source>
</evidence>
<dbReference type="RefSeq" id="WP_184241791.1">
    <property type="nucleotide sequence ID" value="NZ_JACHNA010000001.1"/>
</dbReference>
<feature type="transmembrane region" description="Helical" evidence="6">
    <location>
        <begin position="416"/>
        <end position="440"/>
    </location>
</feature>
<evidence type="ECO:0000256" key="1">
    <source>
        <dbReference type="ARBA" id="ARBA00004651"/>
    </source>
</evidence>
<dbReference type="EMBL" id="JACHNA010000001">
    <property type="protein sequence ID" value="MBB4736145.1"/>
    <property type="molecule type" value="Genomic_DNA"/>
</dbReference>
<feature type="transmembrane region" description="Helical" evidence="6">
    <location>
        <begin position="387"/>
        <end position="410"/>
    </location>
</feature>
<dbReference type="Proteomes" id="UP000540191">
    <property type="component" value="Unassembled WGS sequence"/>
</dbReference>